<accession>A0ABN2KX59</accession>
<evidence type="ECO:0000313" key="3">
    <source>
        <dbReference type="Proteomes" id="UP001501475"/>
    </source>
</evidence>
<sequence length="117" mass="12318">MAVPETMTVFMIQRRTSDSVKSAWKPERVGCFGQKVGGKARISASVLNAAKSICTNGIKKAIGIGARIKWAGSKGNQPIRRPGFRPSDAASARAVGRPGPGGRRCGALRAHWLSASS</sequence>
<dbReference type="EMBL" id="BAAAPN010000057">
    <property type="protein sequence ID" value="GAA1766166.1"/>
    <property type="molecule type" value="Genomic_DNA"/>
</dbReference>
<comment type="caution">
    <text evidence="2">The sequence shown here is derived from an EMBL/GenBank/DDBJ whole genome shotgun (WGS) entry which is preliminary data.</text>
</comment>
<protein>
    <submittedName>
        <fullName evidence="2">Uncharacterized protein</fullName>
    </submittedName>
</protein>
<name>A0ABN2KX59_9MICO</name>
<evidence type="ECO:0000313" key="2">
    <source>
        <dbReference type="EMBL" id="GAA1766166.1"/>
    </source>
</evidence>
<dbReference type="Proteomes" id="UP001501475">
    <property type="component" value="Unassembled WGS sequence"/>
</dbReference>
<organism evidence="2 3">
    <name type="scientific">Nostocoides vanveenii</name>
    <dbReference type="NCBI Taxonomy" id="330835"/>
    <lineage>
        <taxon>Bacteria</taxon>
        <taxon>Bacillati</taxon>
        <taxon>Actinomycetota</taxon>
        <taxon>Actinomycetes</taxon>
        <taxon>Micrococcales</taxon>
        <taxon>Intrasporangiaceae</taxon>
        <taxon>Nostocoides</taxon>
    </lineage>
</organism>
<gene>
    <name evidence="2" type="ORF">GCM10009810_26270</name>
</gene>
<feature type="region of interest" description="Disordered" evidence="1">
    <location>
        <begin position="75"/>
        <end position="103"/>
    </location>
</feature>
<reference evidence="2 3" key="1">
    <citation type="journal article" date="2019" name="Int. J. Syst. Evol. Microbiol.">
        <title>The Global Catalogue of Microorganisms (GCM) 10K type strain sequencing project: providing services to taxonomists for standard genome sequencing and annotation.</title>
        <authorList>
            <consortium name="The Broad Institute Genomics Platform"/>
            <consortium name="The Broad Institute Genome Sequencing Center for Infectious Disease"/>
            <person name="Wu L."/>
            <person name="Ma J."/>
        </authorList>
    </citation>
    <scope>NUCLEOTIDE SEQUENCE [LARGE SCALE GENOMIC DNA]</scope>
    <source>
        <strain evidence="2 3">JCM 15591</strain>
    </source>
</reference>
<keyword evidence="3" id="KW-1185">Reference proteome</keyword>
<evidence type="ECO:0000256" key="1">
    <source>
        <dbReference type="SAM" id="MobiDB-lite"/>
    </source>
</evidence>
<proteinExistence type="predicted"/>